<keyword evidence="2" id="KW-1185">Reference proteome</keyword>
<evidence type="ECO:0008006" key="3">
    <source>
        <dbReference type="Google" id="ProtNLM"/>
    </source>
</evidence>
<dbReference type="RefSeq" id="WP_357988797.1">
    <property type="nucleotide sequence ID" value="NZ_JBFAIH010000063.1"/>
</dbReference>
<gene>
    <name evidence="1" type="ORF">AB0H72_36390</name>
</gene>
<dbReference type="EMBL" id="JBFAIH010000063">
    <property type="protein sequence ID" value="MEV0368175.1"/>
    <property type="molecule type" value="Genomic_DNA"/>
</dbReference>
<evidence type="ECO:0000313" key="2">
    <source>
        <dbReference type="Proteomes" id="UP001551658"/>
    </source>
</evidence>
<accession>A0ABV3FKN8</accession>
<dbReference type="Proteomes" id="UP001551658">
    <property type="component" value="Unassembled WGS sequence"/>
</dbReference>
<evidence type="ECO:0000313" key="1">
    <source>
        <dbReference type="EMBL" id="MEV0368175.1"/>
    </source>
</evidence>
<reference evidence="1 2" key="1">
    <citation type="submission" date="2024-06" db="EMBL/GenBank/DDBJ databases">
        <title>The Natural Products Discovery Center: Release of the First 8490 Sequenced Strains for Exploring Actinobacteria Biosynthetic Diversity.</title>
        <authorList>
            <person name="Kalkreuter E."/>
            <person name="Kautsar S.A."/>
            <person name="Yang D."/>
            <person name="Bader C.D."/>
            <person name="Teijaro C.N."/>
            <person name="Fluegel L."/>
            <person name="Davis C.M."/>
            <person name="Simpson J.R."/>
            <person name="Lauterbach L."/>
            <person name="Steele A.D."/>
            <person name="Gui C."/>
            <person name="Meng S."/>
            <person name="Li G."/>
            <person name="Viehrig K."/>
            <person name="Ye F."/>
            <person name="Su P."/>
            <person name="Kiefer A.F."/>
            <person name="Nichols A."/>
            <person name="Cepeda A.J."/>
            <person name="Yan W."/>
            <person name="Fan B."/>
            <person name="Jiang Y."/>
            <person name="Adhikari A."/>
            <person name="Zheng C.-J."/>
            <person name="Schuster L."/>
            <person name="Cowan T.M."/>
            <person name="Smanski M.J."/>
            <person name="Chevrette M.G."/>
            <person name="De Carvalho L.P.S."/>
            <person name="Shen B."/>
        </authorList>
    </citation>
    <scope>NUCLEOTIDE SEQUENCE [LARGE SCALE GENOMIC DNA]</scope>
    <source>
        <strain evidence="1 2">NPDC050671</strain>
    </source>
</reference>
<sequence>MDDVIEGKLAWTEVDLLQINDASAYPLRSALEEFGIQVNLRPIGQSRHILTALGGDRPVAPYVIVSCHGEDGRILLPELGGSIARAQPFNNSMGPEQIRKHLRIPGSIVISTGCETGRAPLAQAFLNAGARGYFAPSDAPDGHDAFLAALILFYELTSGHALQDAVERVQGYNTELSMWEFWTH</sequence>
<proteinExistence type="predicted"/>
<comment type="caution">
    <text evidence="1">The sequence shown here is derived from an EMBL/GenBank/DDBJ whole genome shotgun (WGS) entry which is preliminary data.</text>
</comment>
<name>A0ABV3FKN8_9NOCA</name>
<organism evidence="1 2">
    <name type="scientific">Nocardia fusca</name>
    <dbReference type="NCBI Taxonomy" id="941183"/>
    <lineage>
        <taxon>Bacteria</taxon>
        <taxon>Bacillati</taxon>
        <taxon>Actinomycetota</taxon>
        <taxon>Actinomycetes</taxon>
        <taxon>Mycobacteriales</taxon>
        <taxon>Nocardiaceae</taxon>
        <taxon>Nocardia</taxon>
    </lineage>
</organism>
<protein>
    <recommendedName>
        <fullName evidence="3">CHAT domain-containing protein</fullName>
    </recommendedName>
</protein>